<dbReference type="Pfam" id="PF01909">
    <property type="entry name" value="NTP_transf_2"/>
    <property type="match status" value="1"/>
</dbReference>
<dbReference type="GO" id="GO:0016779">
    <property type="term" value="F:nucleotidyltransferase activity"/>
    <property type="evidence" value="ECO:0007669"/>
    <property type="project" value="InterPro"/>
</dbReference>
<keyword evidence="5" id="KW-1185">Reference proteome</keyword>
<feature type="domain" description="Adenylyltransferase AadA C-terminal" evidence="3">
    <location>
        <begin position="122"/>
        <end position="201"/>
    </location>
</feature>
<dbReference type="CDD" id="cd05403">
    <property type="entry name" value="NT_KNTase_like"/>
    <property type="match status" value="1"/>
</dbReference>
<evidence type="ECO:0000259" key="2">
    <source>
        <dbReference type="Pfam" id="PF01909"/>
    </source>
</evidence>
<name>A0A9X3SBC3_9ACTN</name>
<evidence type="ECO:0000256" key="1">
    <source>
        <dbReference type="ARBA" id="ARBA00022679"/>
    </source>
</evidence>
<sequence>MHELEPVLKLLAELDPLGVYLFGSAVHGGLAPRSDLDVLAVLKRRTTDDEKQRLFDGLRAIQGRAVEVTLVAHHQAPTYVDFQWGAWLPDTWASGKDPDLAILIHKVLLADHALAGPPPGTLLAAIPPDRLRAAMLASVEPILEGLHEEPTNAILALCRIYYSLVTGAIAPKGDAAAWAHARFPHVAIAKARAVYLGGLPDDYTGIDLDYAAANLRALIAQQDRT</sequence>
<evidence type="ECO:0000313" key="5">
    <source>
        <dbReference type="Proteomes" id="UP001147653"/>
    </source>
</evidence>
<dbReference type="AlphaFoldDB" id="A0A9X3SBC3"/>
<dbReference type="InterPro" id="IPR025184">
    <property type="entry name" value="AadA_C"/>
</dbReference>
<keyword evidence="1" id="KW-0808">Transferase</keyword>
<evidence type="ECO:0000259" key="3">
    <source>
        <dbReference type="Pfam" id="PF13427"/>
    </source>
</evidence>
<dbReference type="SUPFAM" id="SSF81301">
    <property type="entry name" value="Nucleotidyltransferase"/>
    <property type="match status" value="1"/>
</dbReference>
<proteinExistence type="predicted"/>
<reference evidence="4" key="1">
    <citation type="submission" date="2022-10" db="EMBL/GenBank/DDBJ databases">
        <title>The WGS of Solirubrobacter phytolaccae KCTC 29190.</title>
        <authorList>
            <person name="Jiang Z."/>
        </authorList>
    </citation>
    <scope>NUCLEOTIDE SEQUENCE</scope>
    <source>
        <strain evidence="4">KCTC 29190</strain>
    </source>
</reference>
<protein>
    <submittedName>
        <fullName evidence="4">DUF4111 domain-containing protein</fullName>
    </submittedName>
</protein>
<dbReference type="InterPro" id="IPR002934">
    <property type="entry name" value="Polymerase_NTP_transf_dom"/>
</dbReference>
<dbReference type="EMBL" id="JAPDDP010000054">
    <property type="protein sequence ID" value="MDA0183471.1"/>
    <property type="molecule type" value="Genomic_DNA"/>
</dbReference>
<gene>
    <name evidence="4" type="ORF">OJ997_24395</name>
</gene>
<dbReference type="Gene3D" id="3.30.460.10">
    <property type="entry name" value="Beta Polymerase, domain 2"/>
    <property type="match status" value="1"/>
</dbReference>
<evidence type="ECO:0000313" key="4">
    <source>
        <dbReference type="EMBL" id="MDA0183471.1"/>
    </source>
</evidence>
<dbReference type="Pfam" id="PF13427">
    <property type="entry name" value="AadA_C"/>
    <property type="match status" value="1"/>
</dbReference>
<dbReference type="InterPro" id="IPR043519">
    <property type="entry name" value="NT_sf"/>
</dbReference>
<feature type="domain" description="Polymerase nucleotidyl transferase" evidence="2">
    <location>
        <begin position="9"/>
        <end position="68"/>
    </location>
</feature>
<accession>A0A9X3SBC3</accession>
<comment type="caution">
    <text evidence="4">The sequence shown here is derived from an EMBL/GenBank/DDBJ whole genome shotgun (WGS) entry which is preliminary data.</text>
</comment>
<dbReference type="Proteomes" id="UP001147653">
    <property type="component" value="Unassembled WGS sequence"/>
</dbReference>
<dbReference type="RefSeq" id="WP_270027860.1">
    <property type="nucleotide sequence ID" value="NZ_JAPDDP010000054.1"/>
</dbReference>
<organism evidence="4 5">
    <name type="scientific">Solirubrobacter phytolaccae</name>
    <dbReference type="NCBI Taxonomy" id="1404360"/>
    <lineage>
        <taxon>Bacteria</taxon>
        <taxon>Bacillati</taxon>
        <taxon>Actinomycetota</taxon>
        <taxon>Thermoleophilia</taxon>
        <taxon>Solirubrobacterales</taxon>
        <taxon>Solirubrobacteraceae</taxon>
        <taxon>Solirubrobacter</taxon>
    </lineage>
</organism>